<sequence length="172" mass="19551">MTNTGTWELQPDASLGGIWKTWSSGLALVLLRLHPVVPVEERIADWKSRAKEAFAKEDYVTALSLYRMVIQINPLDASMFANNSLCWLRLRHGVKALEDAHKCRLIRPRWSKAWKVEKAAEESRCMNKGKLCLDYNGAADAFRQAMQLDPGSEEIRDALRKAEKAAEESRHV</sequence>
<reference evidence="1" key="1">
    <citation type="submission" date="2023-07" db="EMBL/GenBank/DDBJ databases">
        <title>A chromosome-level genome assembly of Lolium multiflorum.</title>
        <authorList>
            <person name="Chen Y."/>
            <person name="Copetti D."/>
            <person name="Kolliker R."/>
            <person name="Studer B."/>
        </authorList>
    </citation>
    <scope>NUCLEOTIDE SEQUENCE</scope>
    <source>
        <strain evidence="1">02402/16</strain>
        <tissue evidence="1">Leaf</tissue>
    </source>
</reference>
<name>A0AAD8W755_LOLMU</name>
<gene>
    <name evidence="1" type="ORF">QYE76_061414</name>
</gene>
<dbReference type="Proteomes" id="UP001231189">
    <property type="component" value="Unassembled WGS sequence"/>
</dbReference>
<proteinExistence type="predicted"/>
<dbReference type="AlphaFoldDB" id="A0AAD8W755"/>
<comment type="caution">
    <text evidence="1">The sequence shown here is derived from an EMBL/GenBank/DDBJ whole genome shotgun (WGS) entry which is preliminary data.</text>
</comment>
<protein>
    <submittedName>
        <fullName evidence="1">Uncharacterized protein</fullName>
    </submittedName>
</protein>
<evidence type="ECO:0000313" key="2">
    <source>
        <dbReference type="Proteomes" id="UP001231189"/>
    </source>
</evidence>
<dbReference type="Gene3D" id="1.25.40.10">
    <property type="entry name" value="Tetratricopeptide repeat domain"/>
    <property type="match status" value="1"/>
</dbReference>
<dbReference type="PANTHER" id="PTHR46224">
    <property type="entry name" value="ANKYRIN REPEAT FAMILY PROTEIN"/>
    <property type="match status" value="1"/>
</dbReference>
<dbReference type="EMBL" id="JAUUTY010000004">
    <property type="protein sequence ID" value="KAK1643609.1"/>
    <property type="molecule type" value="Genomic_DNA"/>
</dbReference>
<dbReference type="PANTHER" id="PTHR46224:SF37">
    <property type="entry name" value="OS12G0600100 PROTEIN"/>
    <property type="match status" value="1"/>
</dbReference>
<accession>A0AAD8W755</accession>
<dbReference type="SUPFAM" id="SSF48452">
    <property type="entry name" value="TPR-like"/>
    <property type="match status" value="1"/>
</dbReference>
<evidence type="ECO:0000313" key="1">
    <source>
        <dbReference type="EMBL" id="KAK1643609.1"/>
    </source>
</evidence>
<dbReference type="InterPro" id="IPR011990">
    <property type="entry name" value="TPR-like_helical_dom_sf"/>
</dbReference>
<organism evidence="1 2">
    <name type="scientific">Lolium multiflorum</name>
    <name type="common">Italian ryegrass</name>
    <name type="synonym">Lolium perenne subsp. multiflorum</name>
    <dbReference type="NCBI Taxonomy" id="4521"/>
    <lineage>
        <taxon>Eukaryota</taxon>
        <taxon>Viridiplantae</taxon>
        <taxon>Streptophyta</taxon>
        <taxon>Embryophyta</taxon>
        <taxon>Tracheophyta</taxon>
        <taxon>Spermatophyta</taxon>
        <taxon>Magnoliopsida</taxon>
        <taxon>Liliopsida</taxon>
        <taxon>Poales</taxon>
        <taxon>Poaceae</taxon>
        <taxon>BOP clade</taxon>
        <taxon>Pooideae</taxon>
        <taxon>Poodae</taxon>
        <taxon>Poeae</taxon>
        <taxon>Poeae Chloroplast Group 2 (Poeae type)</taxon>
        <taxon>Loliodinae</taxon>
        <taxon>Loliinae</taxon>
        <taxon>Lolium</taxon>
    </lineage>
</organism>
<keyword evidence="2" id="KW-1185">Reference proteome</keyword>
<dbReference type="InterPro" id="IPR051616">
    <property type="entry name" value="Cul2-RING_E3_ligase_SR"/>
</dbReference>